<dbReference type="EMBL" id="AP012029">
    <property type="protein sequence ID" value="BAJ65090.1"/>
    <property type="molecule type" value="Genomic_DNA"/>
</dbReference>
<dbReference type="InterPro" id="IPR052194">
    <property type="entry name" value="MESH1"/>
</dbReference>
<dbReference type="eggNOG" id="COG0317">
    <property type="taxonomic scope" value="Bacteria"/>
</dbReference>
<organism evidence="2 3">
    <name type="scientific">Anaerolinea thermophila (strain DSM 14523 / JCM 11388 / NBRC 100420 / UNI-1)</name>
    <dbReference type="NCBI Taxonomy" id="926569"/>
    <lineage>
        <taxon>Bacteria</taxon>
        <taxon>Bacillati</taxon>
        <taxon>Chloroflexota</taxon>
        <taxon>Anaerolineae</taxon>
        <taxon>Anaerolineales</taxon>
        <taxon>Anaerolineaceae</taxon>
        <taxon>Anaerolinea</taxon>
    </lineage>
</organism>
<dbReference type="CDD" id="cd00077">
    <property type="entry name" value="HDc"/>
    <property type="match status" value="1"/>
</dbReference>
<dbReference type="STRING" id="926569.ANT_30640"/>
<dbReference type="SUPFAM" id="SSF109604">
    <property type="entry name" value="HD-domain/PDEase-like"/>
    <property type="match status" value="1"/>
</dbReference>
<dbReference type="Pfam" id="PF13328">
    <property type="entry name" value="HD_4"/>
    <property type="match status" value="1"/>
</dbReference>
<sequence length="193" mass="21960">MYTPLPFPIDSLHPVDWLFAALSFAAERHRDQRRKGVLHAPYINHLIEVAHLLWAVGGVRDPEVLAAAVLHDVLEDTPTSPEEINRLFGARVRALVQEVSDDKSLPQAERKRLQEEHAPCLTADAKLIKLADKISNVRSILEDPPEQWSDARRREYVAWAVRVVAGMRGVNPALEDEFDRMVARAREIWQDLP</sequence>
<dbReference type="GO" id="GO:0008893">
    <property type="term" value="F:guanosine-3',5'-bis(diphosphate) 3'-diphosphatase activity"/>
    <property type="evidence" value="ECO:0007669"/>
    <property type="project" value="TreeGrafter"/>
</dbReference>
<dbReference type="InterPro" id="IPR003607">
    <property type="entry name" value="HD/PDEase_dom"/>
</dbReference>
<proteinExistence type="predicted"/>
<evidence type="ECO:0000313" key="2">
    <source>
        <dbReference type="EMBL" id="BAJ65090.1"/>
    </source>
</evidence>
<dbReference type="OrthoDB" id="9802385at2"/>
<dbReference type="Proteomes" id="UP000008922">
    <property type="component" value="Chromosome"/>
</dbReference>
<dbReference type="KEGG" id="atm:ANT_30640"/>
<dbReference type="PROSITE" id="PS51831">
    <property type="entry name" value="HD"/>
    <property type="match status" value="1"/>
</dbReference>
<dbReference type="PANTHER" id="PTHR46246">
    <property type="entry name" value="GUANOSINE-3',5'-BIS(DIPHOSPHATE) 3'-PYROPHOSPHOHYDROLASE MESH1"/>
    <property type="match status" value="1"/>
</dbReference>
<dbReference type="PANTHER" id="PTHR46246:SF1">
    <property type="entry name" value="GUANOSINE-3',5'-BIS(DIPHOSPHATE) 3'-PYROPHOSPHOHYDROLASE MESH1"/>
    <property type="match status" value="1"/>
</dbReference>
<evidence type="ECO:0000313" key="3">
    <source>
        <dbReference type="Proteomes" id="UP000008922"/>
    </source>
</evidence>
<name>E8N2U0_ANATU</name>
<keyword evidence="3" id="KW-1185">Reference proteome</keyword>
<reference evidence="2 3" key="1">
    <citation type="submission" date="2010-12" db="EMBL/GenBank/DDBJ databases">
        <title>Whole genome sequence of Anaerolinea thermophila UNI-1.</title>
        <authorList>
            <person name="Narita-Yamada S."/>
            <person name="Kishi E."/>
            <person name="Watanabe Y."/>
            <person name="Takasaki K."/>
            <person name="Ankai A."/>
            <person name="Oguchi A."/>
            <person name="Fukui S."/>
            <person name="Takahashi M."/>
            <person name="Yashiro I."/>
            <person name="Hosoyama A."/>
            <person name="Sekiguchi Y."/>
            <person name="Hanada S."/>
            <person name="Fujita N."/>
        </authorList>
    </citation>
    <scope>NUCLEOTIDE SEQUENCE [LARGE SCALE GENOMIC DNA]</scope>
    <source>
        <strain evidence="3">DSM 14523 / JCM 11388 / NBRC 100420 / UNI-1</strain>
    </source>
</reference>
<dbReference type="HOGENOM" id="CLU_084517_1_1_0"/>
<dbReference type="AlphaFoldDB" id="E8N2U0"/>
<accession>E8N2U0</accession>
<gene>
    <name evidence="2" type="ordered locus">ANT_30640</name>
</gene>
<dbReference type="InterPro" id="IPR006674">
    <property type="entry name" value="HD_domain"/>
</dbReference>
<evidence type="ECO:0000259" key="1">
    <source>
        <dbReference type="PROSITE" id="PS51831"/>
    </source>
</evidence>
<dbReference type="SMART" id="SM00471">
    <property type="entry name" value="HDc"/>
    <property type="match status" value="1"/>
</dbReference>
<feature type="domain" description="HD" evidence="1">
    <location>
        <begin position="42"/>
        <end position="137"/>
    </location>
</feature>
<dbReference type="Gene3D" id="1.10.3210.10">
    <property type="entry name" value="Hypothetical protein af1432"/>
    <property type="match status" value="1"/>
</dbReference>
<dbReference type="RefSeq" id="WP_013561431.1">
    <property type="nucleotide sequence ID" value="NC_014960.1"/>
</dbReference>
<dbReference type="InParanoid" id="E8N2U0"/>
<protein>
    <recommendedName>
        <fullName evidence="1">HD domain-containing protein</fullName>
    </recommendedName>
</protein>